<keyword evidence="1 3" id="KW-0808">Transferase</keyword>
<name>A0A3N0W602_9FLAO</name>
<feature type="domain" description="Methyltransferase" evidence="5">
    <location>
        <begin position="60"/>
        <end position="169"/>
    </location>
</feature>
<comment type="caution">
    <text evidence="3">Lacks conserved residue(s) required for the propagation of feature annotation.</text>
</comment>
<dbReference type="Pfam" id="PF13847">
    <property type="entry name" value="Methyltransf_31"/>
    <property type="match status" value="1"/>
</dbReference>
<evidence type="ECO:0000313" key="9">
    <source>
        <dbReference type="Proteomes" id="UP000295709"/>
    </source>
</evidence>
<dbReference type="PIRSF" id="PIRSF006325">
    <property type="entry name" value="MeTrfase_bac"/>
    <property type="match status" value="1"/>
</dbReference>
<dbReference type="RefSeq" id="WP_123262190.1">
    <property type="nucleotide sequence ID" value="NZ_RJTX01000001.1"/>
</dbReference>
<dbReference type="InterPro" id="IPR029063">
    <property type="entry name" value="SAM-dependent_MTases_sf"/>
</dbReference>
<comment type="similarity">
    <text evidence="3">Belongs to the class I-like SAM-binding methyltransferase superfamily. Cx-SAM synthase family.</text>
</comment>
<proteinExistence type="inferred from homology"/>
<sequence>MSETFNSDQVFKEKLESLSDFEFNTKVAGVFDDMVSRSVPFYDELQRMTSELAGNHAQPGSYVYDLGCSTGTTMLLMDKTVPEGIDFIGIDDSEEMILKCREKLDNFKLNRNVELQVADLTKKVPVQNASVVTMVLVLQFIRPINRLSIVKKICDGMLKNGVFILIEKVLTEEKPFNREFIDYYYDFKRRNNYSELEISQKREALENVLIPYKTSENINMLHEAGFDEVEVFFRWYNFTGIIAKKS</sequence>
<comment type="caution">
    <text evidence="6">The sequence shown here is derived from an EMBL/GenBank/DDBJ whole genome shotgun (WGS) entry which is preliminary data.</text>
</comment>
<evidence type="ECO:0000256" key="2">
    <source>
        <dbReference type="ARBA" id="ARBA00022691"/>
    </source>
</evidence>
<dbReference type="Gene3D" id="3.40.50.150">
    <property type="entry name" value="Vaccinia Virus protein VP39"/>
    <property type="match status" value="1"/>
</dbReference>
<feature type="binding site" evidence="3">
    <location>
        <position position="202"/>
    </location>
    <ligand>
        <name>S-adenosyl-L-methionine</name>
        <dbReference type="ChEBI" id="CHEBI:59789"/>
    </ligand>
</feature>
<dbReference type="EMBL" id="RJTX01000001">
    <property type="protein sequence ID" value="ROI00490.1"/>
    <property type="molecule type" value="Genomic_DNA"/>
</dbReference>
<evidence type="ECO:0000256" key="4">
    <source>
        <dbReference type="PIRSR" id="PIRSR006325-1"/>
    </source>
</evidence>
<protein>
    <recommendedName>
        <fullName evidence="3">Carboxy-S-adenosyl-L-methionine synthase</fullName>
        <shortName evidence="3">Cx-SAM synthase</shortName>
        <ecNumber evidence="3">2.1.3.-</ecNumber>
    </recommendedName>
</protein>
<evidence type="ECO:0000313" key="8">
    <source>
        <dbReference type="Proteomes" id="UP000269375"/>
    </source>
</evidence>
<comment type="catalytic activity">
    <reaction evidence="3">
        <text>prephenate + S-adenosyl-L-methionine = carboxy-S-adenosyl-L-methionine + 3-phenylpyruvate + H2O</text>
        <dbReference type="Rhea" id="RHEA:51692"/>
        <dbReference type="ChEBI" id="CHEBI:15377"/>
        <dbReference type="ChEBI" id="CHEBI:18005"/>
        <dbReference type="ChEBI" id="CHEBI:29934"/>
        <dbReference type="ChEBI" id="CHEBI:59789"/>
        <dbReference type="ChEBI" id="CHEBI:134278"/>
    </reaction>
</comment>
<accession>A0A3N0W602</accession>
<dbReference type="EC" id="2.1.3.-" evidence="3"/>
<dbReference type="PANTHER" id="PTHR43861">
    <property type="entry name" value="TRANS-ACONITATE 2-METHYLTRANSFERASE-RELATED"/>
    <property type="match status" value="1"/>
</dbReference>
<dbReference type="AlphaFoldDB" id="A0A3N0W602"/>
<organism evidence="6 8">
    <name type="scientific">Chryseobacterium daecheongense</name>
    <dbReference type="NCBI Taxonomy" id="192389"/>
    <lineage>
        <taxon>Bacteria</taxon>
        <taxon>Pseudomonadati</taxon>
        <taxon>Bacteroidota</taxon>
        <taxon>Flavobacteriia</taxon>
        <taxon>Flavobacteriales</taxon>
        <taxon>Weeksellaceae</taxon>
        <taxon>Chryseobacterium group</taxon>
        <taxon>Chryseobacterium</taxon>
    </lineage>
</organism>
<feature type="binding site" evidence="3 4">
    <location>
        <position position="42"/>
    </location>
    <ligand>
        <name>S-adenosyl-L-methionine</name>
        <dbReference type="ChEBI" id="CHEBI:59789"/>
    </ligand>
</feature>
<reference evidence="8" key="1">
    <citation type="submission" date="2018-11" db="EMBL/GenBank/DDBJ databases">
        <title>Proposal to divide the Flavobacteriaceae and reorganize its genera based on Amino Acid Identity values calculated from whole genome sequences.</title>
        <authorList>
            <person name="Nicholson A.C."/>
            <person name="Gulvik C.A."/>
            <person name="Whitney A.M."/>
            <person name="Humrighouse B.W."/>
            <person name="Bell M."/>
            <person name="Holmes B."/>
            <person name="Steigerwalt A."/>
            <person name="Villarma A."/>
            <person name="Sheth M."/>
            <person name="Batra D."/>
            <person name="Pryor J."/>
            <person name="Bernardet J.-F."/>
            <person name="Hugo C."/>
            <person name="Kampfer P."/>
            <person name="Newman J."/>
            <person name="Mcquiston J.R."/>
        </authorList>
    </citation>
    <scope>NUCLEOTIDE SEQUENCE [LARGE SCALE GENOMIC DNA]</scope>
    <source>
        <strain evidence="8">DSM 15235</strain>
    </source>
</reference>
<feature type="binding site" evidence="3">
    <location>
        <begin position="119"/>
        <end position="120"/>
    </location>
    <ligand>
        <name>S-adenosyl-L-methionine</name>
        <dbReference type="ChEBI" id="CHEBI:59789"/>
    </ligand>
</feature>
<dbReference type="GO" id="GO:0002098">
    <property type="term" value="P:tRNA wobble uridine modification"/>
    <property type="evidence" value="ECO:0007669"/>
    <property type="project" value="InterPro"/>
</dbReference>
<dbReference type="InterPro" id="IPR025714">
    <property type="entry name" value="Methyltranfer_dom"/>
</dbReference>
<gene>
    <name evidence="3 6" type="primary">cmoA</name>
    <name evidence="7" type="ORF">BCF50_0303</name>
    <name evidence="6" type="ORF">EGI05_06295</name>
</gene>
<keyword evidence="9" id="KW-1185">Reference proteome</keyword>
<evidence type="ECO:0000259" key="5">
    <source>
        <dbReference type="Pfam" id="PF13847"/>
    </source>
</evidence>
<dbReference type="Proteomes" id="UP000295709">
    <property type="component" value="Unassembled WGS sequence"/>
</dbReference>
<dbReference type="GO" id="GO:1904047">
    <property type="term" value="F:S-adenosyl-L-methionine binding"/>
    <property type="evidence" value="ECO:0007669"/>
    <property type="project" value="UniProtKB-UniRule"/>
</dbReference>
<keyword evidence="2 3" id="KW-0949">S-adenosyl-L-methionine</keyword>
<evidence type="ECO:0000256" key="1">
    <source>
        <dbReference type="ARBA" id="ARBA00022679"/>
    </source>
</evidence>
<dbReference type="Proteomes" id="UP000269375">
    <property type="component" value="Unassembled WGS sequence"/>
</dbReference>
<dbReference type="OrthoDB" id="9779941at2"/>
<dbReference type="HAMAP" id="MF_01589">
    <property type="entry name" value="Cx_SAM_synthase"/>
    <property type="match status" value="1"/>
</dbReference>
<feature type="binding site" evidence="3 4">
    <location>
        <begin position="67"/>
        <end position="69"/>
    </location>
    <ligand>
        <name>S-adenosyl-L-methionine</name>
        <dbReference type="ChEBI" id="CHEBI:59789"/>
    </ligand>
</feature>
<dbReference type="EMBL" id="SOQW01000001">
    <property type="protein sequence ID" value="TDX94535.1"/>
    <property type="molecule type" value="Genomic_DNA"/>
</dbReference>
<reference evidence="7 9" key="2">
    <citation type="submission" date="2019-03" db="EMBL/GenBank/DDBJ databases">
        <title>Genomic Encyclopedia of Archaeal and Bacterial Type Strains, Phase II (KMG-II): from individual species to whole genera.</title>
        <authorList>
            <person name="Goeker M."/>
        </authorList>
    </citation>
    <scope>NUCLEOTIDE SEQUENCE [LARGE SCALE GENOMIC DNA]</scope>
    <source>
        <strain evidence="7 9">DSM 15235</strain>
    </source>
</reference>
<dbReference type="NCBIfam" id="TIGR00740">
    <property type="entry name" value="carboxy-S-adenosyl-L-methionine synthase CmoA"/>
    <property type="match status" value="1"/>
</dbReference>
<dbReference type="SUPFAM" id="SSF53335">
    <property type="entry name" value="S-adenosyl-L-methionine-dependent methyltransferases"/>
    <property type="match status" value="1"/>
</dbReference>
<evidence type="ECO:0000313" key="7">
    <source>
        <dbReference type="EMBL" id="TDX94535.1"/>
    </source>
</evidence>
<dbReference type="InterPro" id="IPR005271">
    <property type="entry name" value="CmoA"/>
</dbReference>
<evidence type="ECO:0000256" key="3">
    <source>
        <dbReference type="HAMAP-Rule" id="MF_01589"/>
    </source>
</evidence>
<dbReference type="GO" id="GO:0016743">
    <property type="term" value="F:carboxyl- or carbamoyltransferase activity"/>
    <property type="evidence" value="ECO:0007669"/>
    <property type="project" value="UniProtKB-UniRule"/>
</dbReference>
<dbReference type="CDD" id="cd02440">
    <property type="entry name" value="AdoMet_MTases"/>
    <property type="match status" value="1"/>
</dbReference>
<comment type="function">
    <text evidence="3">Catalyzes the conversion of S-adenosyl-L-methionine (SAM) to carboxy-S-adenosyl-L-methionine (Cx-SAM).</text>
</comment>
<evidence type="ECO:0000313" key="6">
    <source>
        <dbReference type="EMBL" id="ROI00490.1"/>
    </source>
</evidence>
<dbReference type="PANTHER" id="PTHR43861:SF2">
    <property type="entry name" value="CARBOXY-S-ADENOSYL-L-METHIONINE SYNTHASE"/>
    <property type="match status" value="1"/>
</dbReference>